<proteinExistence type="predicted"/>
<gene>
    <name evidence="4" type="ORF">GCM10022389_04710</name>
</gene>
<keyword evidence="2" id="KW-0697">Rotamase</keyword>
<protein>
    <submittedName>
        <fullName evidence="4">Peptidylprolyl isomerase</fullName>
    </submittedName>
</protein>
<accession>A0ABP7VAI3</accession>
<dbReference type="Proteomes" id="UP001500367">
    <property type="component" value="Unassembled WGS sequence"/>
</dbReference>
<dbReference type="PANTHER" id="PTHR47637">
    <property type="entry name" value="CHAPERONE SURA"/>
    <property type="match status" value="1"/>
</dbReference>
<evidence type="ECO:0000313" key="5">
    <source>
        <dbReference type="Proteomes" id="UP001500367"/>
    </source>
</evidence>
<keyword evidence="2 4" id="KW-0413">Isomerase</keyword>
<keyword evidence="5" id="KW-1185">Reference proteome</keyword>
<name>A0ABP7VAI3_9FLAO</name>
<evidence type="ECO:0000259" key="3">
    <source>
        <dbReference type="PROSITE" id="PS50198"/>
    </source>
</evidence>
<dbReference type="Gene3D" id="1.10.4030.10">
    <property type="entry name" value="Porin chaperone SurA, peptide-binding domain"/>
    <property type="match status" value="1"/>
</dbReference>
<dbReference type="Gene3D" id="3.10.50.40">
    <property type="match status" value="2"/>
</dbReference>
<dbReference type="InterPro" id="IPR027304">
    <property type="entry name" value="Trigger_fact/SurA_dom_sf"/>
</dbReference>
<dbReference type="PROSITE" id="PS50198">
    <property type="entry name" value="PPIC_PPIASE_2"/>
    <property type="match status" value="2"/>
</dbReference>
<feature type="domain" description="PpiC" evidence="3">
    <location>
        <begin position="296"/>
        <end position="409"/>
    </location>
</feature>
<sequence>MMNVLNNKIVQGIFLFLIGFSVNAQEIIKDKEPEKKATTPQQKRQRVDGIVATVGDYTVLDSDIDKAFLEIEGSGGSVKDITRCQMLGKLLEDKLYAHQAIQDSIVVKDEEVKEKMNQQIDYMVEQLKSMENVVKYFKKNNEDEFKTELFEILKQQKLAAEMQKKIIDPIQITPEETRNFFKKIPESERPMLGAELEIAQIVIAPKVSQAEKQVVIDRLKEIKKQVQEGSSFTTKAVLYTEDPGSRSSGGFYKINKKTPFVKEFKDVAFSMQEGEISEPFETEFGFHIIYLEKIKGQDLELRHILMMPKVSYDALKEAKDKIEMLRTRILAKEITFAEAARTMSDEKETRANGGTLINPKTQDTHFELTNMDPVIYGQVSNLKSGEISSVILDEDAKAGKRYKIIMVTNKIEEHTADFSKDFIKIKELALKEKQINAIAKWTDEKVKETYIKINGEYKDCTFTNNWLKK</sequence>
<dbReference type="InterPro" id="IPR000297">
    <property type="entry name" value="PPIase_PpiC"/>
</dbReference>
<evidence type="ECO:0000256" key="1">
    <source>
        <dbReference type="ARBA" id="ARBA00022729"/>
    </source>
</evidence>
<dbReference type="Pfam" id="PF00639">
    <property type="entry name" value="Rotamase"/>
    <property type="match status" value="2"/>
</dbReference>
<dbReference type="SUPFAM" id="SSF54534">
    <property type="entry name" value="FKBP-like"/>
    <property type="match status" value="2"/>
</dbReference>
<evidence type="ECO:0000256" key="2">
    <source>
        <dbReference type="PROSITE-ProRule" id="PRU00278"/>
    </source>
</evidence>
<dbReference type="GO" id="GO:0016853">
    <property type="term" value="F:isomerase activity"/>
    <property type="evidence" value="ECO:0007669"/>
    <property type="project" value="UniProtKB-KW"/>
</dbReference>
<feature type="domain" description="PpiC" evidence="3">
    <location>
        <begin position="193"/>
        <end position="293"/>
    </location>
</feature>
<keyword evidence="1" id="KW-0732">Signal</keyword>
<comment type="caution">
    <text evidence="4">The sequence shown here is derived from an EMBL/GenBank/DDBJ whole genome shotgun (WGS) entry which is preliminary data.</text>
</comment>
<dbReference type="SUPFAM" id="SSF109998">
    <property type="entry name" value="Triger factor/SurA peptide-binding domain-like"/>
    <property type="match status" value="1"/>
</dbReference>
<dbReference type="PANTHER" id="PTHR47637:SF1">
    <property type="entry name" value="CHAPERONE SURA"/>
    <property type="match status" value="1"/>
</dbReference>
<reference evidence="5" key="1">
    <citation type="journal article" date="2019" name="Int. J. Syst. Evol. Microbiol.">
        <title>The Global Catalogue of Microorganisms (GCM) 10K type strain sequencing project: providing services to taxonomists for standard genome sequencing and annotation.</title>
        <authorList>
            <consortium name="The Broad Institute Genomics Platform"/>
            <consortium name="The Broad Institute Genome Sequencing Center for Infectious Disease"/>
            <person name="Wu L."/>
            <person name="Ma J."/>
        </authorList>
    </citation>
    <scope>NUCLEOTIDE SEQUENCE [LARGE SCALE GENOMIC DNA]</scope>
    <source>
        <strain evidence="5">JCM 17069</strain>
    </source>
</reference>
<dbReference type="InterPro" id="IPR050280">
    <property type="entry name" value="OMP_Chaperone_SurA"/>
</dbReference>
<dbReference type="EMBL" id="BAABCT010000001">
    <property type="protein sequence ID" value="GAA4063128.1"/>
    <property type="molecule type" value="Genomic_DNA"/>
</dbReference>
<organism evidence="4 5">
    <name type="scientific">Flavobacterium cheonanense</name>
    <dbReference type="NCBI Taxonomy" id="706183"/>
    <lineage>
        <taxon>Bacteria</taxon>
        <taxon>Pseudomonadati</taxon>
        <taxon>Bacteroidota</taxon>
        <taxon>Flavobacteriia</taxon>
        <taxon>Flavobacteriales</taxon>
        <taxon>Flavobacteriaceae</taxon>
        <taxon>Flavobacterium</taxon>
    </lineage>
</organism>
<dbReference type="InterPro" id="IPR046357">
    <property type="entry name" value="PPIase_dom_sf"/>
</dbReference>
<evidence type="ECO:0000313" key="4">
    <source>
        <dbReference type="EMBL" id="GAA4063128.1"/>
    </source>
</evidence>